<dbReference type="AlphaFoldDB" id="A0A4P7NI88"/>
<protein>
    <submittedName>
        <fullName evidence="1">Uncharacterized protein</fullName>
    </submittedName>
</protein>
<reference evidence="1 2" key="1">
    <citation type="journal article" date="2019" name="Mol. Biol. Evol.">
        <title>Blast fungal genomes show frequent chromosomal changes, gene gains and losses, and effector gene turnover.</title>
        <authorList>
            <person name="Gomez Luciano L.B."/>
            <person name="Jason Tsai I."/>
            <person name="Chuma I."/>
            <person name="Tosa Y."/>
            <person name="Chen Y.H."/>
            <person name="Li J.Y."/>
            <person name="Li M.Y."/>
            <person name="Jade Lu M.Y."/>
            <person name="Nakayashiki H."/>
            <person name="Li W.H."/>
        </authorList>
    </citation>
    <scope>NUCLEOTIDE SEQUENCE [LARGE SCALE GENOMIC DNA]</scope>
    <source>
        <strain evidence="1">MZ5-1-6</strain>
    </source>
</reference>
<name>A0A4P7NI88_PYROR</name>
<evidence type="ECO:0000313" key="2">
    <source>
        <dbReference type="Proteomes" id="UP000294847"/>
    </source>
</evidence>
<proteinExistence type="predicted"/>
<sequence length="37" mass="4640">MFFFCCSQFFNTRDKSTCMAGCWNLYLCHPHYRRRLR</sequence>
<accession>A0A4P7NI88</accession>
<organism evidence="1 2">
    <name type="scientific">Pyricularia oryzae</name>
    <name type="common">Rice blast fungus</name>
    <name type="synonym">Magnaporthe oryzae</name>
    <dbReference type="NCBI Taxonomy" id="318829"/>
    <lineage>
        <taxon>Eukaryota</taxon>
        <taxon>Fungi</taxon>
        <taxon>Dikarya</taxon>
        <taxon>Ascomycota</taxon>
        <taxon>Pezizomycotina</taxon>
        <taxon>Sordariomycetes</taxon>
        <taxon>Sordariomycetidae</taxon>
        <taxon>Magnaporthales</taxon>
        <taxon>Pyriculariaceae</taxon>
        <taxon>Pyricularia</taxon>
    </lineage>
</organism>
<evidence type="ECO:0000313" key="1">
    <source>
        <dbReference type="EMBL" id="QBZ61715.1"/>
    </source>
</evidence>
<dbReference type="Proteomes" id="UP000294847">
    <property type="component" value="Chromosome 4"/>
</dbReference>
<gene>
    <name evidence="1" type="ORF">PoMZ_08671</name>
</gene>
<dbReference type="EMBL" id="CP034207">
    <property type="protein sequence ID" value="QBZ61715.1"/>
    <property type="molecule type" value="Genomic_DNA"/>
</dbReference>